<dbReference type="EMBL" id="CAXDID020000009">
    <property type="protein sequence ID" value="CAL5978330.1"/>
    <property type="molecule type" value="Genomic_DNA"/>
</dbReference>
<evidence type="ECO:0000256" key="2">
    <source>
        <dbReference type="ARBA" id="ARBA00022598"/>
    </source>
</evidence>
<name>A0ABP1GRX4_9EUKA</name>
<dbReference type="GO" id="GO:0016874">
    <property type="term" value="F:ligase activity"/>
    <property type="evidence" value="ECO:0007669"/>
    <property type="project" value="UniProtKB-KW"/>
</dbReference>
<evidence type="ECO:0000256" key="4">
    <source>
        <dbReference type="ARBA" id="ARBA00022840"/>
    </source>
</evidence>
<keyword evidence="7" id="KW-1185">Reference proteome</keyword>
<dbReference type="Proteomes" id="UP001642409">
    <property type="component" value="Unassembled WGS sequence"/>
</dbReference>
<accession>A0ABP1GRX4</accession>
<protein>
    <recommendedName>
        <fullName evidence="5">Tubulin--tyrosine ligase-like protein 9</fullName>
    </recommendedName>
</protein>
<comment type="caution">
    <text evidence="6">The sequence shown here is derived from an EMBL/GenBank/DDBJ whole genome shotgun (WGS) entry which is preliminary data.</text>
</comment>
<keyword evidence="4" id="KW-0067">ATP-binding</keyword>
<gene>
    <name evidence="6" type="ORF">HINF_LOCUS4727</name>
</gene>
<evidence type="ECO:0000256" key="3">
    <source>
        <dbReference type="ARBA" id="ARBA00022741"/>
    </source>
</evidence>
<proteinExistence type="inferred from homology"/>
<reference evidence="6 7" key="1">
    <citation type="submission" date="2024-07" db="EMBL/GenBank/DDBJ databases">
        <authorList>
            <person name="Akdeniz Z."/>
        </authorList>
    </citation>
    <scope>NUCLEOTIDE SEQUENCE [LARGE SCALE GENOMIC DNA]</scope>
</reference>
<sequence>MKFWTVSKFNTPIYKVLSRFGDEAVGNDFDFVWASRIEIYPFTKLQEQVENDNQKQLNDNQNMTENKPNQTIRFNDFYINHFTDHLELTQKDLFAVNMQRFEKSHISKTFIAPEQINSFAEFEDDCEQRWIAKPASLYHGKGIFIGTKAEIIEFLKGVQYKVNPNQIEGEFDLFHHLGLEIDKNELIHRAQIAQKYVIQKYIEPLLINKHKFDLRLYVLVREFQPEVKAYICNEGFARFALNRYDHEHLESQLTNIAIQKNNDNYDASLDGAKLDACSLFQILKMRQGKQKTKQIQLDIEKAIFDSLNHVADKIFNHPKQFEIYGYDVLIGQDLQVYICEVNACPNMSSDTEDDKIIKERMLSDALRMVLDDLDIKESYGCFHKLGIESNILIGDKVDRAQALF</sequence>
<dbReference type="PANTHER" id="PTHR12241">
    <property type="entry name" value="TUBULIN POLYGLUTAMYLASE"/>
    <property type="match status" value="1"/>
</dbReference>
<evidence type="ECO:0000256" key="5">
    <source>
        <dbReference type="ARBA" id="ARBA00030445"/>
    </source>
</evidence>
<evidence type="ECO:0000313" key="6">
    <source>
        <dbReference type="EMBL" id="CAL5978330.1"/>
    </source>
</evidence>
<dbReference type="PANTHER" id="PTHR12241:SF39">
    <property type="entry name" value="TUBULIN POLYGLUTAMYLASE TTLL9-RELATED"/>
    <property type="match status" value="1"/>
</dbReference>
<keyword evidence="2 6" id="KW-0436">Ligase</keyword>
<dbReference type="Pfam" id="PF03133">
    <property type="entry name" value="TTL"/>
    <property type="match status" value="1"/>
</dbReference>
<dbReference type="Gene3D" id="3.30.470.20">
    <property type="entry name" value="ATP-grasp fold, B domain"/>
    <property type="match status" value="1"/>
</dbReference>
<dbReference type="SUPFAM" id="SSF56059">
    <property type="entry name" value="Glutathione synthetase ATP-binding domain-like"/>
    <property type="match status" value="1"/>
</dbReference>
<evidence type="ECO:0000256" key="1">
    <source>
        <dbReference type="ARBA" id="ARBA00006820"/>
    </source>
</evidence>
<comment type="similarity">
    <text evidence="1">Belongs to the tubulin--tyrosine ligase family.</text>
</comment>
<evidence type="ECO:0000313" key="7">
    <source>
        <dbReference type="Proteomes" id="UP001642409"/>
    </source>
</evidence>
<keyword evidence="3" id="KW-0547">Nucleotide-binding</keyword>
<dbReference type="InterPro" id="IPR004344">
    <property type="entry name" value="TTL/TTLL_fam"/>
</dbReference>
<organism evidence="6 7">
    <name type="scientific">Hexamita inflata</name>
    <dbReference type="NCBI Taxonomy" id="28002"/>
    <lineage>
        <taxon>Eukaryota</taxon>
        <taxon>Metamonada</taxon>
        <taxon>Diplomonadida</taxon>
        <taxon>Hexamitidae</taxon>
        <taxon>Hexamitinae</taxon>
        <taxon>Hexamita</taxon>
    </lineage>
</organism>
<dbReference type="PROSITE" id="PS51221">
    <property type="entry name" value="TTL"/>
    <property type="match status" value="1"/>
</dbReference>